<dbReference type="AlphaFoldDB" id="A0A444YNA6"/>
<sequence length="261" mass="30226">MTTGRGVADQPSGRGHGRRRVSVGTLGNSGSSSSTLTTPNKEHDIFIRKIYDDRMGRRLQQMLEDIRERGDHLTSWLRPEIKRALYIYWETDETFKHRRLTNRANRALARSSKYTGGSATFMKTKAKLRLEAATQQSQQSGEDTSGIAISVVDPDAVWREMYKNRIYRLGSFFANSLRTSTLSPSSAYATIRAIDLKEGIDLRLQVQKLTQSLHEQAQELIETREKYQEILTHVTNMDDLRLEWREQVERLQRMEQQREVY</sequence>
<reference evidence="3 4" key="1">
    <citation type="submission" date="2019-01" db="EMBL/GenBank/DDBJ databases">
        <title>Sequencing of cultivated peanut Arachis hypogaea provides insights into genome evolution and oil improvement.</title>
        <authorList>
            <person name="Chen X."/>
        </authorList>
    </citation>
    <scope>NUCLEOTIDE SEQUENCE [LARGE SCALE GENOMIC DNA]</scope>
    <source>
        <strain evidence="4">cv. Fuhuasheng</strain>
        <tissue evidence="3">Leaves</tissue>
    </source>
</reference>
<organism evidence="3 4">
    <name type="scientific">Arachis hypogaea</name>
    <name type="common">Peanut</name>
    <dbReference type="NCBI Taxonomy" id="3818"/>
    <lineage>
        <taxon>Eukaryota</taxon>
        <taxon>Viridiplantae</taxon>
        <taxon>Streptophyta</taxon>
        <taxon>Embryophyta</taxon>
        <taxon>Tracheophyta</taxon>
        <taxon>Spermatophyta</taxon>
        <taxon>Magnoliopsida</taxon>
        <taxon>eudicotyledons</taxon>
        <taxon>Gunneridae</taxon>
        <taxon>Pentapetalae</taxon>
        <taxon>rosids</taxon>
        <taxon>fabids</taxon>
        <taxon>Fabales</taxon>
        <taxon>Fabaceae</taxon>
        <taxon>Papilionoideae</taxon>
        <taxon>50 kb inversion clade</taxon>
        <taxon>dalbergioids sensu lato</taxon>
        <taxon>Dalbergieae</taxon>
        <taxon>Pterocarpus clade</taxon>
        <taxon>Arachis</taxon>
    </lineage>
</organism>
<evidence type="ECO:0000256" key="2">
    <source>
        <dbReference type="SAM" id="MobiDB-lite"/>
    </source>
</evidence>
<feature type="compositionally biased region" description="Low complexity" evidence="2">
    <location>
        <begin position="22"/>
        <end position="38"/>
    </location>
</feature>
<accession>A0A444YNA6</accession>
<evidence type="ECO:0000256" key="1">
    <source>
        <dbReference type="SAM" id="Coils"/>
    </source>
</evidence>
<protein>
    <submittedName>
        <fullName evidence="3">Uncharacterized protein</fullName>
    </submittedName>
</protein>
<keyword evidence="4" id="KW-1185">Reference proteome</keyword>
<gene>
    <name evidence="3" type="ORF">Ahy_B06g082429</name>
</gene>
<keyword evidence="1" id="KW-0175">Coiled coil</keyword>
<feature type="coiled-coil region" evidence="1">
    <location>
        <begin position="206"/>
        <end position="257"/>
    </location>
</feature>
<name>A0A444YNA6_ARAHY</name>
<dbReference type="Proteomes" id="UP000289738">
    <property type="component" value="Chromosome B06"/>
</dbReference>
<feature type="region of interest" description="Disordered" evidence="2">
    <location>
        <begin position="1"/>
        <end position="39"/>
    </location>
</feature>
<proteinExistence type="predicted"/>
<comment type="caution">
    <text evidence="3">The sequence shown here is derived from an EMBL/GenBank/DDBJ whole genome shotgun (WGS) entry which is preliminary data.</text>
</comment>
<evidence type="ECO:0000313" key="4">
    <source>
        <dbReference type="Proteomes" id="UP000289738"/>
    </source>
</evidence>
<evidence type="ECO:0000313" key="3">
    <source>
        <dbReference type="EMBL" id="RYR03456.1"/>
    </source>
</evidence>
<dbReference type="EMBL" id="SDMP01000016">
    <property type="protein sequence ID" value="RYR03456.1"/>
    <property type="molecule type" value="Genomic_DNA"/>
</dbReference>